<proteinExistence type="predicted"/>
<dbReference type="EMBL" id="BJYR01000018">
    <property type="protein sequence ID" value="GEO00919.1"/>
    <property type="molecule type" value="Genomic_DNA"/>
</dbReference>
<accession>A0A512AMI2</accession>
<name>A0A512AMI2_9SPHN</name>
<dbReference type="Proteomes" id="UP000321464">
    <property type="component" value="Unassembled WGS sequence"/>
</dbReference>
<dbReference type="AlphaFoldDB" id="A0A512AMI2"/>
<reference evidence="1 2" key="1">
    <citation type="submission" date="2019-07" db="EMBL/GenBank/DDBJ databases">
        <title>Whole genome shotgun sequence of Novosphingobium sediminis NBRC 106119.</title>
        <authorList>
            <person name="Hosoyama A."/>
            <person name="Uohara A."/>
            <person name="Ohji S."/>
            <person name="Ichikawa N."/>
        </authorList>
    </citation>
    <scope>NUCLEOTIDE SEQUENCE [LARGE SCALE GENOMIC DNA]</scope>
    <source>
        <strain evidence="1 2">NBRC 106119</strain>
    </source>
</reference>
<organism evidence="1 2">
    <name type="scientific">Novosphingobium sediminis</name>
    <dbReference type="NCBI Taxonomy" id="707214"/>
    <lineage>
        <taxon>Bacteria</taxon>
        <taxon>Pseudomonadati</taxon>
        <taxon>Pseudomonadota</taxon>
        <taxon>Alphaproteobacteria</taxon>
        <taxon>Sphingomonadales</taxon>
        <taxon>Sphingomonadaceae</taxon>
        <taxon>Novosphingobium</taxon>
    </lineage>
</organism>
<comment type="caution">
    <text evidence="1">The sequence shown here is derived from an EMBL/GenBank/DDBJ whole genome shotgun (WGS) entry which is preliminary data.</text>
</comment>
<gene>
    <name evidence="1" type="ORF">NSE01_27510</name>
</gene>
<protein>
    <submittedName>
        <fullName evidence="1">Uncharacterized protein</fullName>
    </submittedName>
</protein>
<sequence length="97" mass="10470">MLEIGPAVEADAAKAEHGEFDSEDIALLAVRIVPRRAVHGGDAAVREGASVERGGFLCRAFVPQTEDGVRHPFAALIRSRSTALADWYPARVRMRSA</sequence>
<evidence type="ECO:0000313" key="1">
    <source>
        <dbReference type="EMBL" id="GEO00919.1"/>
    </source>
</evidence>
<keyword evidence="2" id="KW-1185">Reference proteome</keyword>
<evidence type="ECO:0000313" key="2">
    <source>
        <dbReference type="Proteomes" id="UP000321464"/>
    </source>
</evidence>